<evidence type="ECO:0000256" key="1">
    <source>
        <dbReference type="SAM" id="Phobius"/>
    </source>
</evidence>
<dbReference type="Pfam" id="PF04341">
    <property type="entry name" value="DUF485"/>
    <property type="match status" value="1"/>
</dbReference>
<dbReference type="InterPro" id="IPR007436">
    <property type="entry name" value="DUF485"/>
</dbReference>
<keyword evidence="1" id="KW-0472">Membrane</keyword>
<evidence type="ECO:0000313" key="2">
    <source>
        <dbReference type="EMBL" id="SFA55593.1"/>
    </source>
</evidence>
<dbReference type="PANTHER" id="PTHR38441">
    <property type="entry name" value="INTEGRAL MEMBRANE PROTEIN-RELATED"/>
    <property type="match status" value="1"/>
</dbReference>
<keyword evidence="3" id="KW-1185">Reference proteome</keyword>
<evidence type="ECO:0000313" key="3">
    <source>
        <dbReference type="Proteomes" id="UP000198650"/>
    </source>
</evidence>
<dbReference type="RefSeq" id="WP_090952073.1">
    <property type="nucleotide sequence ID" value="NZ_FOJS01000064.1"/>
</dbReference>
<keyword evidence="1" id="KW-1133">Transmembrane helix</keyword>
<dbReference type="Proteomes" id="UP000198650">
    <property type="component" value="Unassembled WGS sequence"/>
</dbReference>
<dbReference type="EMBL" id="FOJS01000064">
    <property type="protein sequence ID" value="SFA55593.1"/>
    <property type="molecule type" value="Genomic_DNA"/>
</dbReference>
<reference evidence="3" key="1">
    <citation type="submission" date="2016-10" db="EMBL/GenBank/DDBJ databases">
        <authorList>
            <person name="Varghese N."/>
            <person name="Submissions S."/>
        </authorList>
    </citation>
    <scope>NUCLEOTIDE SEQUENCE [LARGE SCALE GENOMIC DNA]</scope>
    <source>
        <strain evidence="3">M1</strain>
    </source>
</reference>
<dbReference type="PANTHER" id="PTHR38441:SF1">
    <property type="entry name" value="MEMBRANE PROTEIN"/>
    <property type="match status" value="1"/>
</dbReference>
<organism evidence="2 3">
    <name type="scientific">Parageobacillus thermantarcticus</name>
    <dbReference type="NCBI Taxonomy" id="186116"/>
    <lineage>
        <taxon>Bacteria</taxon>
        <taxon>Bacillati</taxon>
        <taxon>Bacillota</taxon>
        <taxon>Bacilli</taxon>
        <taxon>Bacillales</taxon>
        <taxon>Anoxybacillaceae</taxon>
        <taxon>Parageobacillus</taxon>
    </lineage>
</organism>
<dbReference type="OrthoDB" id="2886991at2"/>
<gene>
    <name evidence="2" type="ORF">SAMN05192569_10645</name>
</gene>
<feature type="transmembrane region" description="Helical" evidence="1">
    <location>
        <begin position="68"/>
        <end position="89"/>
    </location>
</feature>
<feature type="transmembrane region" description="Helical" evidence="1">
    <location>
        <begin position="35"/>
        <end position="56"/>
    </location>
</feature>
<dbReference type="STRING" id="186116.SAMN05192569_10645"/>
<protein>
    <submittedName>
        <fullName evidence="2">Uncharacterized membrane protein, DUF485 family</fullName>
    </submittedName>
</protein>
<proteinExistence type="predicted"/>
<accession>A0A1I0TVF9</accession>
<name>A0A1I0TVF9_9BACL</name>
<dbReference type="AlphaFoldDB" id="A0A1I0TVF9"/>
<keyword evidence="1" id="KW-0812">Transmembrane</keyword>
<sequence>MAMRDRSFEERAAMDYSQIVQSSSFQHLMREKKNFILPSTLFFLVFYFALPILTSYSNVLNASAIGPISWAWVFAFAQFIMTWALCTIYSKRAAKFDEIVERIKQEAKEGGNM</sequence>